<proteinExistence type="predicted"/>
<protein>
    <submittedName>
        <fullName evidence="2">Uncharacterized protein</fullName>
    </submittedName>
</protein>
<evidence type="ECO:0000256" key="1">
    <source>
        <dbReference type="SAM" id="MobiDB-lite"/>
    </source>
</evidence>
<name>A0AAV2GLN4_9ROSI</name>
<keyword evidence="3" id="KW-1185">Reference proteome</keyword>
<dbReference type="Proteomes" id="UP001497516">
    <property type="component" value="Chromosome 9"/>
</dbReference>
<organism evidence="2 3">
    <name type="scientific">Linum trigynum</name>
    <dbReference type="NCBI Taxonomy" id="586398"/>
    <lineage>
        <taxon>Eukaryota</taxon>
        <taxon>Viridiplantae</taxon>
        <taxon>Streptophyta</taxon>
        <taxon>Embryophyta</taxon>
        <taxon>Tracheophyta</taxon>
        <taxon>Spermatophyta</taxon>
        <taxon>Magnoliopsida</taxon>
        <taxon>eudicotyledons</taxon>
        <taxon>Gunneridae</taxon>
        <taxon>Pentapetalae</taxon>
        <taxon>rosids</taxon>
        <taxon>fabids</taxon>
        <taxon>Malpighiales</taxon>
        <taxon>Linaceae</taxon>
        <taxon>Linum</taxon>
    </lineage>
</organism>
<dbReference type="AlphaFoldDB" id="A0AAV2GLN4"/>
<dbReference type="EMBL" id="OZ034822">
    <property type="protein sequence ID" value="CAL1411069.1"/>
    <property type="molecule type" value="Genomic_DNA"/>
</dbReference>
<accession>A0AAV2GLN4</accession>
<evidence type="ECO:0000313" key="2">
    <source>
        <dbReference type="EMBL" id="CAL1411069.1"/>
    </source>
</evidence>
<evidence type="ECO:0000313" key="3">
    <source>
        <dbReference type="Proteomes" id="UP001497516"/>
    </source>
</evidence>
<sequence length="158" mass="17280">MDLWIMSHAVSGVPLDFSYLLYGVFMTFGDSSFPGPLPFGPLITQLVLRLGIRISLFQTEQPSWFFSIDQVLDILELANEGEMDEPAEADDEPEEDPNEPIEEATGETTGENDASVLDHFAAALAYAEEGFQVAAAAAEIAGRLVDYSYDDDFGSDDD</sequence>
<feature type="region of interest" description="Disordered" evidence="1">
    <location>
        <begin position="79"/>
        <end position="112"/>
    </location>
</feature>
<gene>
    <name evidence="2" type="ORF">LTRI10_LOCUS50446</name>
</gene>
<reference evidence="2 3" key="1">
    <citation type="submission" date="2024-04" db="EMBL/GenBank/DDBJ databases">
        <authorList>
            <person name="Fracassetti M."/>
        </authorList>
    </citation>
    <scope>NUCLEOTIDE SEQUENCE [LARGE SCALE GENOMIC DNA]</scope>
</reference>
<feature type="compositionally biased region" description="Acidic residues" evidence="1">
    <location>
        <begin position="79"/>
        <end position="105"/>
    </location>
</feature>